<dbReference type="Proteomes" id="UP000189701">
    <property type="component" value="Unplaced"/>
</dbReference>
<reference evidence="2" key="2">
    <citation type="submission" date="2025-08" db="UniProtKB">
        <authorList>
            <consortium name="RefSeq"/>
        </authorList>
    </citation>
    <scope>IDENTIFICATION</scope>
    <source>
        <tissue evidence="2">Leaf</tissue>
    </source>
</reference>
<reference evidence="1" key="1">
    <citation type="journal article" date="2013" name="Genome Biol.">
        <title>Reference genomes and transcriptomes of Nicotiana sylvestris and Nicotiana tomentosiformis.</title>
        <authorList>
            <person name="Sierro N."/>
            <person name="Battey J.N."/>
            <person name="Ouadi S."/>
            <person name="Bovet L."/>
            <person name="Goepfert S."/>
            <person name="Bakaher N."/>
            <person name="Peitsch M.C."/>
            <person name="Ivanov N.V."/>
        </authorList>
    </citation>
    <scope>NUCLEOTIDE SEQUENCE [LARGE SCALE GENOMIC DNA]</scope>
</reference>
<keyword evidence="1" id="KW-1185">Reference proteome</keyword>
<proteinExistence type="predicted"/>
<evidence type="ECO:0000313" key="1">
    <source>
        <dbReference type="Proteomes" id="UP000189701"/>
    </source>
</evidence>
<gene>
    <name evidence="2" type="primary">LOC104242984</name>
</gene>
<evidence type="ECO:0000313" key="2">
    <source>
        <dbReference type="RefSeq" id="XP_009796399.1"/>
    </source>
</evidence>
<dbReference type="RefSeq" id="XP_009796399.1">
    <property type="nucleotide sequence ID" value="XM_009798097.1"/>
</dbReference>
<accession>A0A1U7YAW3</accession>
<name>A0A1U7YAW3_NICSY</name>
<protein>
    <submittedName>
        <fullName evidence="2">Uncharacterized protein LOC104242984</fullName>
    </submittedName>
</protein>
<organism evidence="1 2">
    <name type="scientific">Nicotiana sylvestris</name>
    <name type="common">Wood tobacco</name>
    <name type="synonym">South American tobacco</name>
    <dbReference type="NCBI Taxonomy" id="4096"/>
    <lineage>
        <taxon>Eukaryota</taxon>
        <taxon>Viridiplantae</taxon>
        <taxon>Streptophyta</taxon>
        <taxon>Embryophyta</taxon>
        <taxon>Tracheophyta</taxon>
        <taxon>Spermatophyta</taxon>
        <taxon>Magnoliopsida</taxon>
        <taxon>eudicotyledons</taxon>
        <taxon>Gunneridae</taxon>
        <taxon>Pentapetalae</taxon>
        <taxon>asterids</taxon>
        <taxon>lamiids</taxon>
        <taxon>Solanales</taxon>
        <taxon>Solanaceae</taxon>
        <taxon>Nicotianoideae</taxon>
        <taxon>Nicotianeae</taxon>
        <taxon>Nicotiana</taxon>
    </lineage>
</organism>
<sequence>MERNFARSPLGISDNDKIQYGGNAVLLGIRCRSSDPDRSRGTKCQVLIHNGRIKSRGYEHKPGITATTTSTSTFTFSASDVAFASSAANQVLSPSIFLARTKLSSFTLWSRRSTEDSWARVVSFSEGRRSEVPDLLFSLNKEEFEGISLLREPFEIGLTPFQLSSGFGKYFPMERHSL</sequence>
<dbReference type="AlphaFoldDB" id="A0A1U7YAW3"/>